<evidence type="ECO:0000256" key="1">
    <source>
        <dbReference type="ARBA" id="ARBA00022630"/>
    </source>
</evidence>
<dbReference type="PANTHER" id="PTHR42847:SF4">
    <property type="entry name" value="ALKANESULFONATE MONOOXYGENASE-RELATED"/>
    <property type="match status" value="1"/>
</dbReference>
<organism evidence="6">
    <name type="scientific">Paraconexibacter sp. AEG42_29</name>
    <dbReference type="NCBI Taxonomy" id="2997339"/>
    <lineage>
        <taxon>Bacteria</taxon>
        <taxon>Bacillati</taxon>
        <taxon>Actinomycetota</taxon>
        <taxon>Thermoleophilia</taxon>
        <taxon>Solirubrobacterales</taxon>
        <taxon>Paraconexibacteraceae</taxon>
        <taxon>Paraconexibacter</taxon>
    </lineage>
</organism>
<dbReference type="PANTHER" id="PTHR42847">
    <property type="entry name" value="ALKANESULFONATE MONOOXYGENASE"/>
    <property type="match status" value="1"/>
</dbReference>
<feature type="domain" description="Luciferase-like" evidence="5">
    <location>
        <begin position="27"/>
        <end position="244"/>
    </location>
</feature>
<dbReference type="InterPro" id="IPR036661">
    <property type="entry name" value="Luciferase-like_sf"/>
</dbReference>
<dbReference type="GO" id="GO:0008726">
    <property type="term" value="F:alkanesulfonate monooxygenase activity"/>
    <property type="evidence" value="ECO:0007669"/>
    <property type="project" value="TreeGrafter"/>
</dbReference>
<evidence type="ECO:0000259" key="5">
    <source>
        <dbReference type="Pfam" id="PF00296"/>
    </source>
</evidence>
<keyword evidence="4" id="KW-0503">Monooxygenase</keyword>
<dbReference type="AlphaFoldDB" id="A0AAU7AQT8"/>
<dbReference type="InterPro" id="IPR011251">
    <property type="entry name" value="Luciferase-like_dom"/>
</dbReference>
<dbReference type="SUPFAM" id="SSF51679">
    <property type="entry name" value="Bacterial luciferase-like"/>
    <property type="match status" value="1"/>
</dbReference>
<evidence type="ECO:0000256" key="3">
    <source>
        <dbReference type="ARBA" id="ARBA00023002"/>
    </source>
</evidence>
<dbReference type="Pfam" id="PF00296">
    <property type="entry name" value="Bac_luciferase"/>
    <property type="match status" value="1"/>
</dbReference>
<keyword evidence="1" id="KW-0285">Flavoprotein</keyword>
<dbReference type="Gene3D" id="3.20.20.30">
    <property type="entry name" value="Luciferase-like domain"/>
    <property type="match status" value="1"/>
</dbReference>
<dbReference type="EMBL" id="CP114014">
    <property type="protein sequence ID" value="XAY04044.1"/>
    <property type="molecule type" value="Genomic_DNA"/>
</dbReference>
<sequence length="307" mass="32218">MSSVNAPWSGIGAALPCVDAYGTGTPVLPVARAAEAAGLDHVWVPDHLIFHRPILESVTTLAAVAGATERVGLGFAILNPVLRNVTQLAKQLSSLAVLAPDRLLLGVGLGGEIEAEFVAAGVDKTTRGKRLDEVLELLPRLLAGEQVSFDGHNVVECAGLAPIPDAMPPVIVGGRSPAALARAARVGDAWMPMWMDPSTVADYKAQLAVQAAAVGRPAPGVALVGFVNIGDDVEKCHEQAGELVKRQYAMPYEKVRKWTLVGDVEEVARRIAEYRAAGVDGFSLAFAHPDPLSQVDPLAAVRELALA</sequence>
<evidence type="ECO:0000256" key="2">
    <source>
        <dbReference type="ARBA" id="ARBA00022643"/>
    </source>
</evidence>
<keyword evidence="3 6" id="KW-0560">Oxidoreductase</keyword>
<name>A0AAU7AQT8_9ACTN</name>
<keyword evidence="2" id="KW-0288">FMN</keyword>
<protein>
    <submittedName>
        <fullName evidence="6">F420-dependent glucose-6-phosphate dehydrogenase</fullName>
        <ecNumber evidence="6">1.1.98.2</ecNumber>
    </submittedName>
</protein>
<dbReference type="RefSeq" id="WP_354700590.1">
    <property type="nucleotide sequence ID" value="NZ_CP114014.1"/>
</dbReference>
<gene>
    <name evidence="6" type="primary">fgd1_1</name>
    <name evidence="6" type="ORF">DSM112329_00870</name>
</gene>
<reference evidence="6" key="1">
    <citation type="submission" date="2022-12" db="EMBL/GenBank/DDBJ databases">
        <title>Paraconexibacter alkalitolerans sp. nov. and Baekduia alba sp. nov., isolated from soil and emended description of the genera Paraconexibacter (Chun et al., 2020) and Baekduia (An et al., 2020).</title>
        <authorList>
            <person name="Vieira S."/>
            <person name="Huber K.J."/>
            <person name="Geppert A."/>
            <person name="Wolf J."/>
            <person name="Neumann-Schaal M."/>
            <person name="Muesken M."/>
            <person name="Overmann J."/>
        </authorList>
    </citation>
    <scope>NUCLEOTIDE SEQUENCE</scope>
    <source>
        <strain evidence="6">AEG42_29</strain>
    </source>
</reference>
<evidence type="ECO:0000256" key="4">
    <source>
        <dbReference type="ARBA" id="ARBA00023033"/>
    </source>
</evidence>
<dbReference type="KEGG" id="parq:DSM112329_00870"/>
<proteinExistence type="predicted"/>
<accession>A0AAU7AQT8</accession>
<dbReference type="EC" id="1.1.98.2" evidence="6"/>
<evidence type="ECO:0000313" key="6">
    <source>
        <dbReference type="EMBL" id="XAY04044.1"/>
    </source>
</evidence>
<dbReference type="InterPro" id="IPR050172">
    <property type="entry name" value="SsuD_RutA_monooxygenase"/>
</dbReference>
<dbReference type="GO" id="GO:0052749">
    <property type="term" value="F:glucose-6-phosphate dehydrogenase (coenzyme F420) activity"/>
    <property type="evidence" value="ECO:0007669"/>
    <property type="project" value="UniProtKB-EC"/>
</dbReference>
<dbReference type="GO" id="GO:0046306">
    <property type="term" value="P:alkanesulfonate catabolic process"/>
    <property type="evidence" value="ECO:0007669"/>
    <property type="project" value="TreeGrafter"/>
</dbReference>